<dbReference type="CDD" id="cd00130">
    <property type="entry name" value="PAS"/>
    <property type="match status" value="1"/>
</dbReference>
<dbReference type="InterPro" id="IPR013655">
    <property type="entry name" value="PAS_fold_3"/>
</dbReference>
<evidence type="ECO:0000256" key="5">
    <source>
        <dbReference type="ARBA" id="ARBA00039684"/>
    </source>
</evidence>
<dbReference type="Gene3D" id="3.30.450.20">
    <property type="entry name" value="PAS domain"/>
    <property type="match status" value="1"/>
</dbReference>
<sequence>MTQSAVPLLGFLPQDLIGTPLLLHLHPSDRPIMLAVHRKILQYVGQPFDHSSIRFCVRNGEYITLDTSWCSFVNPWSRKVSFVIGRHKVHMGPMNEDVFSAPAFTEEKIMDSDIQEITEQIHRLLLQPVHSMGSSGYGSHGSNGSHEHLLSIASSSDSNGNGNTANSGSRINGNTRKEEGKCKPRSFQDICKGVHMMKAQEQQSSSSKAEQKKSLDTGFRFPVVKQKDSALLVRDGPATMEEFKDQTMYSYQQISCLNSVFRFYLESCNVSNTAKQKYQFSSNTTSSNSDEDKKASDAILQKTDDSLDMEAQTSMSIKTNKKPPPSPGPCHVIGGPVSPLDLASKPDSVISQCSYSSTIVHVGDKKTQAESEITEDVAESPAPSAPVSVLSTSKVEQEAYKKLGLTKEVFWQCGILREQSQEQRHKKEQEENFKYVLQELVWRFNANDNDCVMMTYQVPSRAIDFIHVPVYQ</sequence>
<feature type="domain" description="PAS" evidence="8">
    <location>
        <begin position="1"/>
        <end position="44"/>
    </location>
</feature>
<dbReference type="Pfam" id="PF12114">
    <property type="entry name" value="Period_C"/>
    <property type="match status" value="1"/>
</dbReference>
<dbReference type="PANTHER" id="PTHR11269:SF9">
    <property type="entry name" value="PERIOD CIRCADIAN PROTEIN HOMOLOG 2"/>
    <property type="match status" value="1"/>
</dbReference>
<evidence type="ECO:0000313" key="10">
    <source>
        <dbReference type="RefSeq" id="XP_026137259.1"/>
    </source>
</evidence>
<dbReference type="GO" id="GO:0043153">
    <property type="term" value="P:entrainment of circadian clock by photoperiod"/>
    <property type="evidence" value="ECO:0007669"/>
    <property type="project" value="TreeGrafter"/>
</dbReference>
<comment type="subcellular location">
    <subcellularLocation>
        <location evidence="2">Cytoplasm</location>
    </subcellularLocation>
    <subcellularLocation>
        <location evidence="1">Nucleus</location>
    </subcellularLocation>
</comment>
<feature type="compositionally biased region" description="Low complexity" evidence="7">
    <location>
        <begin position="151"/>
        <end position="169"/>
    </location>
</feature>
<dbReference type="SUPFAM" id="SSF55785">
    <property type="entry name" value="PYP-like sensor domain (PAS domain)"/>
    <property type="match status" value="1"/>
</dbReference>
<accession>A0A6P6QUU3</accession>
<keyword evidence="4" id="KW-0539">Nucleus</keyword>
<protein>
    <recommendedName>
        <fullName evidence="5">Period circadian protein homolog 2</fullName>
    </recommendedName>
    <alternativeName>
        <fullName evidence="6">Circadian clock protein PERIOD 2</fullName>
    </alternativeName>
</protein>
<evidence type="ECO:0000256" key="1">
    <source>
        <dbReference type="ARBA" id="ARBA00004123"/>
    </source>
</evidence>
<dbReference type="AlphaFoldDB" id="A0A6P6QUU3"/>
<feature type="region of interest" description="Disordered" evidence="7">
    <location>
        <begin position="135"/>
        <end position="184"/>
    </location>
</feature>
<dbReference type="RefSeq" id="XP_026137259.1">
    <property type="nucleotide sequence ID" value="XM_026281474.1"/>
</dbReference>
<dbReference type="Proteomes" id="UP000515129">
    <property type="component" value="Chromosome 15"/>
</dbReference>
<proteinExistence type="predicted"/>
<evidence type="ECO:0000256" key="3">
    <source>
        <dbReference type="ARBA" id="ARBA00022490"/>
    </source>
</evidence>
<reference evidence="10" key="1">
    <citation type="submission" date="2025-08" db="UniProtKB">
        <authorList>
            <consortium name="RefSeq"/>
        </authorList>
    </citation>
    <scope>IDENTIFICATION</scope>
    <source>
        <strain evidence="10">Wakin</strain>
        <tissue evidence="10">Muscle</tissue>
    </source>
</reference>
<gene>
    <name evidence="10" type="primary">LOC113114600</name>
</gene>
<dbReference type="InterPro" id="IPR022728">
    <property type="entry name" value="Period_circadian-like_C"/>
</dbReference>
<dbReference type="GO" id="GO:0000976">
    <property type="term" value="F:transcription cis-regulatory region binding"/>
    <property type="evidence" value="ECO:0007669"/>
    <property type="project" value="TreeGrafter"/>
</dbReference>
<dbReference type="GO" id="GO:0005634">
    <property type="term" value="C:nucleus"/>
    <property type="evidence" value="ECO:0007669"/>
    <property type="project" value="UniProtKB-SubCell"/>
</dbReference>
<dbReference type="Pfam" id="PF08447">
    <property type="entry name" value="PAS_3"/>
    <property type="match status" value="1"/>
</dbReference>
<evidence type="ECO:0000313" key="9">
    <source>
        <dbReference type="Proteomes" id="UP000515129"/>
    </source>
</evidence>
<dbReference type="InterPro" id="IPR050760">
    <property type="entry name" value="Period_circadian_regulator"/>
</dbReference>
<dbReference type="InterPro" id="IPR035965">
    <property type="entry name" value="PAS-like_dom_sf"/>
</dbReference>
<feature type="region of interest" description="Disordered" evidence="7">
    <location>
        <begin position="317"/>
        <end position="336"/>
    </location>
</feature>
<name>A0A6P6QUU3_CARAU</name>
<keyword evidence="3" id="KW-0963">Cytoplasm</keyword>
<dbReference type="GO" id="GO:0000122">
    <property type="term" value="P:negative regulation of transcription by RNA polymerase II"/>
    <property type="evidence" value="ECO:0007669"/>
    <property type="project" value="TreeGrafter"/>
</dbReference>
<organism evidence="9 10">
    <name type="scientific">Carassius auratus</name>
    <name type="common">Goldfish</name>
    <dbReference type="NCBI Taxonomy" id="7957"/>
    <lineage>
        <taxon>Eukaryota</taxon>
        <taxon>Metazoa</taxon>
        <taxon>Chordata</taxon>
        <taxon>Craniata</taxon>
        <taxon>Vertebrata</taxon>
        <taxon>Euteleostomi</taxon>
        <taxon>Actinopterygii</taxon>
        <taxon>Neopterygii</taxon>
        <taxon>Teleostei</taxon>
        <taxon>Ostariophysi</taxon>
        <taxon>Cypriniformes</taxon>
        <taxon>Cyprinidae</taxon>
        <taxon>Cyprininae</taxon>
        <taxon>Carassius</taxon>
    </lineage>
</organism>
<dbReference type="PROSITE" id="PS50112">
    <property type="entry name" value="PAS"/>
    <property type="match status" value="1"/>
</dbReference>
<dbReference type="KEGG" id="caua:113114600"/>
<dbReference type="GO" id="GO:0032922">
    <property type="term" value="P:circadian regulation of gene expression"/>
    <property type="evidence" value="ECO:0007669"/>
    <property type="project" value="TreeGrafter"/>
</dbReference>
<evidence type="ECO:0000256" key="2">
    <source>
        <dbReference type="ARBA" id="ARBA00004496"/>
    </source>
</evidence>
<evidence type="ECO:0000259" key="8">
    <source>
        <dbReference type="PROSITE" id="PS50112"/>
    </source>
</evidence>
<dbReference type="OrthoDB" id="7788983at2759"/>
<dbReference type="GO" id="GO:0005737">
    <property type="term" value="C:cytoplasm"/>
    <property type="evidence" value="ECO:0007669"/>
    <property type="project" value="UniProtKB-SubCell"/>
</dbReference>
<evidence type="ECO:0000256" key="4">
    <source>
        <dbReference type="ARBA" id="ARBA00023242"/>
    </source>
</evidence>
<dbReference type="PANTHER" id="PTHR11269">
    <property type="entry name" value="PERIOD CIRCADIAN PROTEIN"/>
    <property type="match status" value="1"/>
</dbReference>
<dbReference type="GeneID" id="113114600"/>
<keyword evidence="9" id="KW-1185">Reference proteome</keyword>
<evidence type="ECO:0000256" key="6">
    <source>
        <dbReference type="ARBA" id="ARBA00042893"/>
    </source>
</evidence>
<evidence type="ECO:0000256" key="7">
    <source>
        <dbReference type="SAM" id="MobiDB-lite"/>
    </source>
</evidence>
<dbReference type="GO" id="GO:0001222">
    <property type="term" value="F:transcription corepressor binding"/>
    <property type="evidence" value="ECO:0007669"/>
    <property type="project" value="TreeGrafter"/>
</dbReference>
<dbReference type="InterPro" id="IPR000014">
    <property type="entry name" value="PAS"/>
</dbReference>